<organism evidence="2">
    <name type="scientific">Candidatus Actinomarina minuta</name>
    <dbReference type="NCBI Taxonomy" id="1389454"/>
    <lineage>
        <taxon>Bacteria</taxon>
        <taxon>Bacillati</taxon>
        <taxon>Actinomycetota</taxon>
        <taxon>Actinomycetes</taxon>
        <taxon>Candidatus Actinomarinidae</taxon>
        <taxon>Candidatus Actinomarinales</taxon>
        <taxon>Candidatus Actinomarineae</taxon>
        <taxon>Candidatus Actinomarinaceae</taxon>
        <taxon>Candidatus Actinomarina</taxon>
    </lineage>
</organism>
<evidence type="ECO:0000313" key="2">
    <source>
        <dbReference type="EMBL" id="AGQ19127.1"/>
    </source>
</evidence>
<dbReference type="SUPFAM" id="SSF53300">
    <property type="entry name" value="vWA-like"/>
    <property type="match status" value="1"/>
</dbReference>
<accession>S5DVW6</accession>
<dbReference type="AlphaFoldDB" id="S5DVW6"/>
<dbReference type="InterPro" id="IPR036465">
    <property type="entry name" value="vWFA_dom_sf"/>
</dbReference>
<dbReference type="EMBL" id="KC811123">
    <property type="protein sequence ID" value="AGQ19127.1"/>
    <property type="molecule type" value="Genomic_DNA"/>
</dbReference>
<name>S5DVW6_9ACTN</name>
<dbReference type="Gene3D" id="3.40.50.410">
    <property type="entry name" value="von Willebrand factor, type A domain"/>
    <property type="match status" value="1"/>
</dbReference>
<protein>
    <submittedName>
        <fullName evidence="2">MedDCM-OCT-S31-C2-cds27</fullName>
    </submittedName>
</protein>
<feature type="domain" description="VWFA" evidence="1">
    <location>
        <begin position="405"/>
        <end position="649"/>
    </location>
</feature>
<dbReference type="PROSITE" id="PS50234">
    <property type="entry name" value="VWFA"/>
    <property type="match status" value="1"/>
</dbReference>
<proteinExistence type="predicted"/>
<sequence>MNSKKKNIETQIVEDFEKIRPAITRLLQTQMNNDNLSLRYGRSKSNSKNDIVINPSILVNTISKTKLDRDEVMIGTVVHEAIHATKNYSLDSESLRNIFQDELDDVEDIEDVLEILTGPFGKYVFDILIHSIEEKIFVKQYEGLNSILKDIYTESFSEIRKLTNFSQYLALLFHSITTYINPEFQNYKKSVVSALNESLHILKTLNYEAVNVSEVVEATVQMIDICKRYNILPDLEKYNLGEQKEIEESLDDNVINDLSKVLIPSSNNVTTGNTLQKFLGQTDSKNNDDKLNLMDDHISKVGASSTIYFPSGNTAKVVENKVPENFKNLYKNGLHTYESLLQQWNLPIYKVTNKIKPYFIHNQKRQRISGFDQGDLSPHVPIMLASGRYERMYEQKQRLSNKSYAISLLIDGSGSMIEKNKDELHPWSLASALIGASYLSQICFELDIDFEVSIFNRGFASEHTENDEVYNRRKFAVSSMLNRTYGSSAQELYNTANHYFIKEFKDSWRENYKQFIGLIDFSRNLRDSIDIGISKELTPPISMFEKGTNIDEINIMHATKRLLNHPSNTKMLVVLSDGMTRGTLSELKNSINFATKSGVDVIGIGIGNRGSWREYINNVQIEKPEQLIHSIVNITKDILIKNIKLTSGVA</sequence>
<reference evidence="2" key="1">
    <citation type="journal article" date="2013" name="Sci. Rep.">
        <title>Metagenomics uncovers a new group of low GC and ultra-small marine Actinobacteria.</title>
        <authorList>
            <person name="Ghai R."/>
            <person name="Mizuno C.M."/>
            <person name="Picazo A."/>
            <person name="Camacho A."/>
            <person name="Rodriguez-Valera F."/>
        </authorList>
    </citation>
    <scope>NUCLEOTIDE SEQUENCE</scope>
</reference>
<dbReference type="InterPro" id="IPR002035">
    <property type="entry name" value="VWF_A"/>
</dbReference>
<evidence type="ECO:0000259" key="1">
    <source>
        <dbReference type="PROSITE" id="PS50234"/>
    </source>
</evidence>